<keyword evidence="2 5" id="KW-0732">Signal</keyword>
<feature type="chain" id="PRO_5003990317" evidence="5">
    <location>
        <begin position="20"/>
        <end position="276"/>
    </location>
</feature>
<evidence type="ECO:0000256" key="5">
    <source>
        <dbReference type="SAM" id="SignalP"/>
    </source>
</evidence>
<dbReference type="PROSITE" id="PS51352">
    <property type="entry name" value="THIOREDOXIN_2"/>
    <property type="match status" value="2"/>
</dbReference>
<dbReference type="GO" id="GO:0006457">
    <property type="term" value="P:protein folding"/>
    <property type="evidence" value="ECO:0007669"/>
    <property type="project" value="TreeGrafter"/>
</dbReference>
<organism evidence="7 8">
    <name type="scientific">Acanthamoeba castellanii (strain ATCC 30010 / Neff)</name>
    <dbReference type="NCBI Taxonomy" id="1257118"/>
    <lineage>
        <taxon>Eukaryota</taxon>
        <taxon>Amoebozoa</taxon>
        <taxon>Discosea</taxon>
        <taxon>Longamoebia</taxon>
        <taxon>Centramoebida</taxon>
        <taxon>Acanthamoebidae</taxon>
        <taxon>Acanthamoeba</taxon>
    </lineage>
</organism>
<dbReference type="Pfam" id="PF00085">
    <property type="entry name" value="Thioredoxin"/>
    <property type="match status" value="2"/>
</dbReference>
<dbReference type="InterPro" id="IPR005788">
    <property type="entry name" value="PDI_thioredoxin-like_dom"/>
</dbReference>
<name>L8HC71_ACACF</name>
<feature type="signal peptide" evidence="5">
    <location>
        <begin position="1"/>
        <end position="19"/>
    </location>
</feature>
<feature type="domain" description="Thioredoxin" evidence="6">
    <location>
        <begin position="5"/>
        <end position="128"/>
    </location>
</feature>
<dbReference type="InterPro" id="IPR013766">
    <property type="entry name" value="Thioredoxin_domain"/>
</dbReference>
<dbReference type="PROSITE" id="PS00194">
    <property type="entry name" value="THIOREDOXIN_1"/>
    <property type="match status" value="2"/>
</dbReference>
<dbReference type="VEuPathDB" id="AmoebaDB:ACA1_149830"/>
<dbReference type="STRING" id="1257118.L8HC71"/>
<gene>
    <name evidence="7" type="ORF">ACA1_149830</name>
</gene>
<dbReference type="CDD" id="cd02961">
    <property type="entry name" value="PDI_a_family"/>
    <property type="match status" value="2"/>
</dbReference>
<evidence type="ECO:0000259" key="6">
    <source>
        <dbReference type="PROSITE" id="PS51352"/>
    </source>
</evidence>
<dbReference type="GO" id="GO:0005783">
    <property type="term" value="C:endoplasmic reticulum"/>
    <property type="evidence" value="ECO:0007669"/>
    <property type="project" value="TreeGrafter"/>
</dbReference>
<dbReference type="SUPFAM" id="SSF52833">
    <property type="entry name" value="Thioredoxin-like"/>
    <property type="match status" value="2"/>
</dbReference>
<evidence type="ECO:0000313" key="8">
    <source>
        <dbReference type="Proteomes" id="UP000011083"/>
    </source>
</evidence>
<keyword evidence="7" id="KW-0413">Isomerase</keyword>
<dbReference type="InterPro" id="IPR051063">
    <property type="entry name" value="PDI"/>
</dbReference>
<dbReference type="EMBL" id="KB007870">
    <property type="protein sequence ID" value="ELR22795.1"/>
    <property type="molecule type" value="Genomic_DNA"/>
</dbReference>
<evidence type="ECO:0000256" key="2">
    <source>
        <dbReference type="ARBA" id="ARBA00022729"/>
    </source>
</evidence>
<evidence type="ECO:0000256" key="1">
    <source>
        <dbReference type="ARBA" id="ARBA00006347"/>
    </source>
</evidence>
<dbReference type="Proteomes" id="UP000011083">
    <property type="component" value="Unassembled WGS sequence"/>
</dbReference>
<dbReference type="AlphaFoldDB" id="L8HC71"/>
<accession>L8HC71</accession>
<reference evidence="7 8" key="1">
    <citation type="journal article" date="2013" name="Genome Biol.">
        <title>Genome of Acanthamoeba castellanii highlights extensive lateral gene transfer and early evolution of tyrosine kinase signaling.</title>
        <authorList>
            <person name="Clarke M."/>
            <person name="Lohan A.J."/>
            <person name="Liu B."/>
            <person name="Lagkouvardos I."/>
            <person name="Roy S."/>
            <person name="Zafar N."/>
            <person name="Bertelli C."/>
            <person name="Schilde C."/>
            <person name="Kianianmomeni A."/>
            <person name="Burglin T.R."/>
            <person name="Frech C."/>
            <person name="Turcotte B."/>
            <person name="Kopec K.O."/>
            <person name="Synnott J.M."/>
            <person name="Choo C."/>
            <person name="Paponov I."/>
            <person name="Finkler A."/>
            <person name="Soon Heng Tan C."/>
            <person name="Hutchins A.P."/>
            <person name="Weinmeier T."/>
            <person name="Rattei T."/>
            <person name="Chu J.S."/>
            <person name="Gimenez G."/>
            <person name="Irimia M."/>
            <person name="Rigden D.J."/>
            <person name="Fitzpatrick D.A."/>
            <person name="Lorenzo-Morales J."/>
            <person name="Bateman A."/>
            <person name="Chiu C.H."/>
            <person name="Tang P."/>
            <person name="Hegemann P."/>
            <person name="Fromm H."/>
            <person name="Raoult D."/>
            <person name="Greub G."/>
            <person name="Miranda-Saavedra D."/>
            <person name="Chen N."/>
            <person name="Nash P."/>
            <person name="Ginger M.L."/>
            <person name="Horn M."/>
            <person name="Schaap P."/>
            <person name="Caler L."/>
            <person name="Loftus B."/>
        </authorList>
    </citation>
    <scope>NUCLEOTIDE SEQUENCE [LARGE SCALE GENOMIC DNA]</scope>
    <source>
        <strain evidence="7 8">Neff</strain>
    </source>
</reference>
<keyword evidence="8" id="KW-1185">Reference proteome</keyword>
<sequence length="276" mass="30090">MKSSLCLLAFFAVFLLAGATDVDDSDVVVLNAQNFDAQTAEGTWMIEFYAPWCGHCKTLKPTWAQLATASKGKFNVAMVDGSAEQGLSKRFGIRGFPTIKLIRDGKLYDYNLRRTVEDFTAFAEGAYAKVEAKELPAAAPATPAPTAAAEASVEESGDAAKKAAVILTTDNFDELTQSGDWLVEFYAPWCGHCKRLAPVWDQLASEADESLHVGKVDCTTNNPVCSRFAVRGYPTIKLLQNGQPKDYSGARTVEAFLTFYRNAKTATTTPEKKDEL</sequence>
<dbReference type="InterPro" id="IPR036249">
    <property type="entry name" value="Thioredoxin-like_sf"/>
</dbReference>
<dbReference type="KEGG" id="acan:ACA1_149830"/>
<dbReference type="RefSeq" id="XP_004351572.1">
    <property type="nucleotide sequence ID" value="XM_004351520.1"/>
</dbReference>
<dbReference type="Gene3D" id="3.40.30.10">
    <property type="entry name" value="Glutaredoxin"/>
    <property type="match status" value="2"/>
</dbReference>
<evidence type="ECO:0000313" key="7">
    <source>
        <dbReference type="EMBL" id="ELR22795.1"/>
    </source>
</evidence>
<dbReference type="GeneID" id="14923754"/>
<evidence type="ECO:0000256" key="3">
    <source>
        <dbReference type="ARBA" id="ARBA00022737"/>
    </source>
</evidence>
<dbReference type="OrthoDB" id="10264505at2759"/>
<dbReference type="NCBIfam" id="TIGR01126">
    <property type="entry name" value="pdi_dom"/>
    <property type="match status" value="1"/>
</dbReference>
<proteinExistence type="inferred from homology"/>
<evidence type="ECO:0000256" key="4">
    <source>
        <dbReference type="RuleBase" id="RU004208"/>
    </source>
</evidence>
<comment type="similarity">
    <text evidence="1 4">Belongs to the protein disulfide isomerase family.</text>
</comment>
<keyword evidence="3" id="KW-0677">Repeat</keyword>
<dbReference type="InterPro" id="IPR017937">
    <property type="entry name" value="Thioredoxin_CS"/>
</dbReference>
<dbReference type="PANTHER" id="PTHR45672">
    <property type="entry name" value="PROTEIN DISULFIDE-ISOMERASE C17H9.14C-RELATED"/>
    <property type="match status" value="1"/>
</dbReference>
<dbReference type="GO" id="GO:0003756">
    <property type="term" value="F:protein disulfide isomerase activity"/>
    <property type="evidence" value="ECO:0007669"/>
    <property type="project" value="InterPro"/>
</dbReference>
<feature type="domain" description="Thioredoxin" evidence="6">
    <location>
        <begin position="138"/>
        <end position="265"/>
    </location>
</feature>
<dbReference type="OMA" id="FYNESCK"/>
<protein>
    <submittedName>
        <fullName evidence="7">Protein disulfideisomerase domain containing protein</fullName>
    </submittedName>
</protein>
<dbReference type="PRINTS" id="PR00421">
    <property type="entry name" value="THIOREDOXIN"/>
</dbReference>